<dbReference type="RefSeq" id="WP_088134988.1">
    <property type="nucleotide sequence ID" value="NZ_CP018836.1"/>
</dbReference>
<accession>A0A1Z2SL23</accession>
<dbReference type="Proteomes" id="UP000196708">
    <property type="component" value="Chromosome 2"/>
</dbReference>
<reference evidence="4 5" key="1">
    <citation type="submission" date="2016-12" db="EMBL/GenBank/DDBJ databases">
        <authorList>
            <person name="Song W.-J."/>
            <person name="Kurnit D.M."/>
        </authorList>
    </citation>
    <scope>NUCLEOTIDE SEQUENCE [LARGE SCALE GENOMIC DNA]</scope>
    <source>
        <strain evidence="4 5">ATCC 43942</strain>
    </source>
</reference>
<evidence type="ECO:0000313" key="4">
    <source>
        <dbReference type="EMBL" id="ASA57891.1"/>
    </source>
</evidence>
<gene>
    <name evidence="4" type="ORF">BSQ33_19440</name>
</gene>
<dbReference type="InterPro" id="IPR051544">
    <property type="entry name" value="TPS_OM_transporter"/>
</dbReference>
<name>A0A1Z2SL23_VIBGA</name>
<dbReference type="AlphaFoldDB" id="A0A1Z2SL23"/>
<dbReference type="KEGG" id="vga:BSQ33_19440"/>
<dbReference type="GO" id="GO:0098046">
    <property type="term" value="C:type V protein secretion system complex"/>
    <property type="evidence" value="ECO:0007669"/>
    <property type="project" value="TreeGrafter"/>
</dbReference>
<dbReference type="InterPro" id="IPR013686">
    <property type="entry name" value="Polypept-transport_assoc_ShlB"/>
</dbReference>
<protein>
    <recommendedName>
        <fullName evidence="3">Polypeptide-transport-associated ShlB-type domain-containing protein</fullName>
    </recommendedName>
</protein>
<dbReference type="PANTHER" id="PTHR34597:SF3">
    <property type="entry name" value="OUTER MEMBRANE TRANSPORTER CDIB"/>
    <property type="match status" value="1"/>
</dbReference>
<feature type="chain" id="PRO_5013187435" description="Polypeptide-transport-associated ShlB-type domain-containing protein" evidence="2">
    <location>
        <begin position="24"/>
        <end position="156"/>
    </location>
</feature>
<feature type="signal peptide" evidence="2">
    <location>
        <begin position="1"/>
        <end position="23"/>
    </location>
</feature>
<dbReference type="Gene3D" id="3.10.20.310">
    <property type="entry name" value="membrane protein fhac"/>
    <property type="match status" value="1"/>
</dbReference>
<proteinExistence type="predicted"/>
<dbReference type="EMBL" id="CP018836">
    <property type="protein sequence ID" value="ASA57891.1"/>
    <property type="molecule type" value="Genomic_DNA"/>
</dbReference>
<organism evidence="4 5">
    <name type="scientific">Vibrio gazogenes</name>
    <dbReference type="NCBI Taxonomy" id="687"/>
    <lineage>
        <taxon>Bacteria</taxon>
        <taxon>Pseudomonadati</taxon>
        <taxon>Pseudomonadota</taxon>
        <taxon>Gammaproteobacteria</taxon>
        <taxon>Vibrionales</taxon>
        <taxon>Vibrionaceae</taxon>
        <taxon>Vibrio</taxon>
    </lineage>
</organism>
<dbReference type="PANTHER" id="PTHR34597">
    <property type="entry name" value="SLR1661 PROTEIN"/>
    <property type="match status" value="1"/>
</dbReference>
<dbReference type="Pfam" id="PF08479">
    <property type="entry name" value="POTRA_2"/>
    <property type="match status" value="1"/>
</dbReference>
<evidence type="ECO:0000259" key="3">
    <source>
        <dbReference type="Pfam" id="PF08479"/>
    </source>
</evidence>
<dbReference type="GO" id="GO:0046819">
    <property type="term" value="P:protein secretion by the type V secretion system"/>
    <property type="evidence" value="ECO:0007669"/>
    <property type="project" value="TreeGrafter"/>
</dbReference>
<sequence length="156" mass="17546">MRKRNFQRFVLSGFLFLSFYTYSDTGAVPVSPATQASIEQEQEQEQEQRQRLQDVENSKQSVQQLSELPTLPAPQASAQAQQCFPVRNITFTGNTLFPQEQLLALSHFKPGCQGLAEINEYLRLITNEYVAAGYVTSWAYLVPQDCRSGNGETCQG</sequence>
<dbReference type="GO" id="GO:0008320">
    <property type="term" value="F:protein transmembrane transporter activity"/>
    <property type="evidence" value="ECO:0007669"/>
    <property type="project" value="TreeGrafter"/>
</dbReference>
<dbReference type="OrthoDB" id="290122at2"/>
<evidence type="ECO:0000256" key="2">
    <source>
        <dbReference type="SAM" id="SignalP"/>
    </source>
</evidence>
<feature type="compositionally biased region" description="Polar residues" evidence="1">
    <location>
        <begin position="58"/>
        <end position="67"/>
    </location>
</feature>
<feature type="region of interest" description="Disordered" evidence="1">
    <location>
        <begin position="41"/>
        <end position="68"/>
    </location>
</feature>
<keyword evidence="2" id="KW-0732">Signal</keyword>
<feature type="domain" description="Polypeptide-transport-associated ShlB-type" evidence="3">
    <location>
        <begin position="84"/>
        <end position="149"/>
    </location>
</feature>
<feature type="compositionally biased region" description="Basic and acidic residues" evidence="1">
    <location>
        <begin position="46"/>
        <end position="57"/>
    </location>
</feature>
<evidence type="ECO:0000313" key="5">
    <source>
        <dbReference type="Proteomes" id="UP000196708"/>
    </source>
</evidence>
<evidence type="ECO:0000256" key="1">
    <source>
        <dbReference type="SAM" id="MobiDB-lite"/>
    </source>
</evidence>